<evidence type="ECO:0000313" key="13">
    <source>
        <dbReference type="Proteomes" id="UP000001876"/>
    </source>
</evidence>
<feature type="non-terminal residue" evidence="12">
    <location>
        <position position="1"/>
    </location>
</feature>
<dbReference type="InterPro" id="IPR000719">
    <property type="entry name" value="Prot_kinase_dom"/>
</dbReference>
<feature type="domain" description="Protein kinase" evidence="11">
    <location>
        <begin position="9"/>
        <end position="292"/>
    </location>
</feature>
<dbReference type="Pfam" id="PF00069">
    <property type="entry name" value="Pkinase"/>
    <property type="match status" value="1"/>
</dbReference>
<evidence type="ECO:0000256" key="7">
    <source>
        <dbReference type="ARBA" id="ARBA00038999"/>
    </source>
</evidence>
<keyword evidence="4" id="KW-0418">Kinase</keyword>
<dbReference type="AlphaFoldDB" id="C1MV61"/>
<keyword evidence="2" id="KW-0808">Transferase</keyword>
<reference evidence="12 13" key="1">
    <citation type="journal article" date="2009" name="Science">
        <title>Green evolution and dynamic adaptations revealed by genomes of the marine picoeukaryotes Micromonas.</title>
        <authorList>
            <person name="Worden A.Z."/>
            <person name="Lee J.H."/>
            <person name="Mock T."/>
            <person name="Rouze P."/>
            <person name="Simmons M.P."/>
            <person name="Aerts A.L."/>
            <person name="Allen A.E."/>
            <person name="Cuvelier M.L."/>
            <person name="Derelle E."/>
            <person name="Everett M.V."/>
            <person name="Foulon E."/>
            <person name="Grimwood J."/>
            <person name="Gundlach H."/>
            <person name="Henrissat B."/>
            <person name="Napoli C."/>
            <person name="McDonald S.M."/>
            <person name="Parker M.S."/>
            <person name="Rombauts S."/>
            <person name="Salamov A."/>
            <person name="Von Dassow P."/>
            <person name="Badger J.H."/>
            <person name="Coutinho P.M."/>
            <person name="Demir E."/>
            <person name="Dubchak I."/>
            <person name="Gentemann C."/>
            <person name="Eikrem W."/>
            <person name="Gready J.E."/>
            <person name="John U."/>
            <person name="Lanier W."/>
            <person name="Lindquist E.A."/>
            <person name="Lucas S."/>
            <person name="Mayer K.F."/>
            <person name="Moreau H."/>
            <person name="Not F."/>
            <person name="Otillar R."/>
            <person name="Panaud O."/>
            <person name="Pangilinan J."/>
            <person name="Paulsen I."/>
            <person name="Piegu B."/>
            <person name="Poliakov A."/>
            <person name="Robbens S."/>
            <person name="Schmutz J."/>
            <person name="Toulza E."/>
            <person name="Wyss T."/>
            <person name="Zelensky A."/>
            <person name="Zhou K."/>
            <person name="Armbrust E.V."/>
            <person name="Bhattacharya D."/>
            <person name="Goodenough U.W."/>
            <person name="Van de Peer Y."/>
            <person name="Grigoriev I.V."/>
        </authorList>
    </citation>
    <scope>NUCLEOTIDE SEQUENCE [LARGE SCALE GENOMIC DNA]</scope>
    <source>
        <strain evidence="12 13">CCMP1545</strain>
    </source>
</reference>
<dbReference type="GeneID" id="9684760"/>
<feature type="binding site" evidence="8">
    <location>
        <position position="38"/>
    </location>
    <ligand>
        <name>ATP</name>
        <dbReference type="ChEBI" id="CHEBI:30616"/>
    </ligand>
</feature>
<dbReference type="KEGG" id="mpp:MICPUCDRAFT_17784"/>
<dbReference type="SUPFAM" id="SSF56112">
    <property type="entry name" value="Protein kinase-like (PK-like)"/>
    <property type="match status" value="1"/>
</dbReference>
<dbReference type="PROSITE" id="PS00108">
    <property type="entry name" value="PROTEIN_KINASE_ST"/>
    <property type="match status" value="1"/>
</dbReference>
<keyword evidence="3 8" id="KW-0547">Nucleotide-binding</keyword>
<evidence type="ECO:0000256" key="10">
    <source>
        <dbReference type="SAM" id="MobiDB-lite"/>
    </source>
</evidence>
<evidence type="ECO:0000259" key="11">
    <source>
        <dbReference type="PROSITE" id="PS50011"/>
    </source>
</evidence>
<dbReference type="GO" id="GO:0004674">
    <property type="term" value="F:protein serine/threonine kinase activity"/>
    <property type="evidence" value="ECO:0007669"/>
    <property type="project" value="UniProtKB-KW"/>
</dbReference>
<dbReference type="Gene3D" id="3.30.200.20">
    <property type="entry name" value="Phosphorylase Kinase, domain 1"/>
    <property type="match status" value="1"/>
</dbReference>
<dbReference type="eggNOG" id="KOG0581">
    <property type="taxonomic scope" value="Eukaryota"/>
</dbReference>
<sequence length="328" mass="35449">DVVVSLDELVVHGVVGKGSGGVVQRATHARTGAELAVKVVQMNVQAEVRKNLIAELRTLHQSAHPHVVPYHGAFFSDGSVSILLDYMNVGSLSDVAKVLGKIPERELASVSRCVLRGLAYLHGDMRVIHRDVKPSNVLVNDAGEVKISDFGVSGQLANSVTKCNSWVGTVTYMSPERISGGTYGFDSDVWSFALSIVECALGRFPYPPPADEEAPSGASGGEGDGADAAHKPRQPMGFWDLLDHIVEEPPPTLPRGGGHDFSDAFRDAIASCLKKSPKERVSASELLKHEWFEAHPEEGCDLAAFFADVGERRAKEKEEKACKTQKRR</sequence>
<evidence type="ECO:0000256" key="1">
    <source>
        <dbReference type="ARBA" id="ARBA00022527"/>
    </source>
</evidence>
<dbReference type="Gene3D" id="1.10.510.10">
    <property type="entry name" value="Transferase(Phosphotransferase) domain 1"/>
    <property type="match status" value="1"/>
</dbReference>
<dbReference type="InterPro" id="IPR011009">
    <property type="entry name" value="Kinase-like_dom_sf"/>
</dbReference>
<dbReference type="OrthoDB" id="10252354at2759"/>
<comment type="similarity">
    <text evidence="6">Belongs to the protein kinase superfamily. STE Ser/Thr protein kinase family. MAP kinase kinase subfamily.</text>
</comment>
<dbReference type="EC" id="2.7.12.2" evidence="7"/>
<dbReference type="PROSITE" id="PS00107">
    <property type="entry name" value="PROTEIN_KINASE_ATP"/>
    <property type="match status" value="1"/>
</dbReference>
<evidence type="ECO:0000256" key="9">
    <source>
        <dbReference type="RuleBase" id="RU000304"/>
    </source>
</evidence>
<protein>
    <recommendedName>
        <fullName evidence="7">mitogen-activated protein kinase kinase</fullName>
        <ecNumber evidence="7">2.7.12.2</ecNumber>
    </recommendedName>
</protein>
<dbReference type="CDD" id="cd06623">
    <property type="entry name" value="PKc_MAPKK_plant_like"/>
    <property type="match status" value="1"/>
</dbReference>
<gene>
    <name evidence="12" type="ORF">MICPUCDRAFT_17784</name>
</gene>
<evidence type="ECO:0000256" key="8">
    <source>
        <dbReference type="PROSITE-ProRule" id="PRU10141"/>
    </source>
</evidence>
<feature type="region of interest" description="Disordered" evidence="10">
    <location>
        <begin position="208"/>
        <end position="233"/>
    </location>
</feature>
<accession>C1MV61</accession>
<evidence type="ECO:0000313" key="12">
    <source>
        <dbReference type="EMBL" id="EEH56742.1"/>
    </source>
</evidence>
<dbReference type="OMA" id="FPYNTWG"/>
<evidence type="ECO:0000256" key="4">
    <source>
        <dbReference type="ARBA" id="ARBA00022777"/>
    </source>
</evidence>
<dbReference type="PANTHER" id="PTHR48013">
    <property type="entry name" value="DUAL SPECIFICITY MITOGEN-ACTIVATED PROTEIN KINASE KINASE 5-RELATED"/>
    <property type="match status" value="1"/>
</dbReference>
<evidence type="ECO:0000256" key="3">
    <source>
        <dbReference type="ARBA" id="ARBA00022741"/>
    </source>
</evidence>
<keyword evidence="1 9" id="KW-0723">Serine/threonine-protein kinase</keyword>
<keyword evidence="5 8" id="KW-0067">ATP-binding</keyword>
<dbReference type="InterPro" id="IPR017441">
    <property type="entry name" value="Protein_kinase_ATP_BS"/>
</dbReference>
<dbReference type="Proteomes" id="UP000001876">
    <property type="component" value="Unassembled WGS sequence"/>
</dbReference>
<dbReference type="GO" id="GO:0005524">
    <property type="term" value="F:ATP binding"/>
    <property type="evidence" value="ECO:0007669"/>
    <property type="project" value="UniProtKB-UniRule"/>
</dbReference>
<dbReference type="EMBL" id="GG663740">
    <property type="protein sequence ID" value="EEH56742.1"/>
    <property type="molecule type" value="Genomic_DNA"/>
</dbReference>
<organism evidence="13">
    <name type="scientific">Micromonas pusilla (strain CCMP1545)</name>
    <name type="common">Picoplanktonic green alga</name>
    <dbReference type="NCBI Taxonomy" id="564608"/>
    <lineage>
        <taxon>Eukaryota</taxon>
        <taxon>Viridiplantae</taxon>
        <taxon>Chlorophyta</taxon>
        <taxon>Mamiellophyceae</taxon>
        <taxon>Mamiellales</taxon>
        <taxon>Mamiellaceae</taxon>
        <taxon>Micromonas</taxon>
    </lineage>
</organism>
<dbReference type="GO" id="GO:0004708">
    <property type="term" value="F:MAP kinase kinase activity"/>
    <property type="evidence" value="ECO:0007669"/>
    <property type="project" value="UniProtKB-EC"/>
</dbReference>
<dbReference type="RefSeq" id="XP_003059610.1">
    <property type="nucleotide sequence ID" value="XM_003059564.1"/>
</dbReference>
<proteinExistence type="inferred from homology"/>
<dbReference type="PROSITE" id="PS50011">
    <property type="entry name" value="PROTEIN_KINASE_DOM"/>
    <property type="match status" value="1"/>
</dbReference>
<dbReference type="PANTHER" id="PTHR48013:SF32">
    <property type="entry name" value="MITOGEN-ACTIVATED PROTEIN KINASE KINASE 2-LIKE"/>
    <property type="match status" value="1"/>
</dbReference>
<dbReference type="STRING" id="564608.C1MV61"/>
<evidence type="ECO:0000256" key="2">
    <source>
        <dbReference type="ARBA" id="ARBA00022679"/>
    </source>
</evidence>
<evidence type="ECO:0000256" key="6">
    <source>
        <dbReference type="ARBA" id="ARBA00038035"/>
    </source>
</evidence>
<dbReference type="InterPro" id="IPR008271">
    <property type="entry name" value="Ser/Thr_kinase_AS"/>
</dbReference>
<dbReference type="SMART" id="SM00220">
    <property type="entry name" value="S_TKc"/>
    <property type="match status" value="1"/>
</dbReference>
<keyword evidence="13" id="KW-1185">Reference proteome</keyword>
<evidence type="ECO:0000256" key="5">
    <source>
        <dbReference type="ARBA" id="ARBA00022840"/>
    </source>
</evidence>
<name>C1MV61_MICPC</name>